<gene>
    <name evidence="1" type="ORF">FIV46_07375</name>
</gene>
<comment type="caution">
    <text evidence="1">The sequence shown here is derived from an EMBL/GenBank/DDBJ whole genome shotgun (WGS) entry which is preliminary data.</text>
</comment>
<name>A0A501PPI7_9PROT</name>
<dbReference type="OrthoDB" id="8449321at2"/>
<keyword evidence="2" id="KW-1185">Reference proteome</keyword>
<dbReference type="Proteomes" id="UP000319148">
    <property type="component" value="Unassembled WGS sequence"/>
</dbReference>
<dbReference type="EMBL" id="VFIY01000005">
    <property type="protein sequence ID" value="TPD62012.1"/>
    <property type="molecule type" value="Genomic_DNA"/>
</dbReference>
<dbReference type="RefSeq" id="WP_139939956.1">
    <property type="nucleotide sequence ID" value="NZ_JBHSYP010000003.1"/>
</dbReference>
<protein>
    <submittedName>
        <fullName evidence="1">Uncharacterized protein</fullName>
    </submittedName>
</protein>
<dbReference type="AlphaFoldDB" id="A0A501PPI7"/>
<accession>A0A501PPI7</accession>
<evidence type="ECO:0000313" key="2">
    <source>
        <dbReference type="Proteomes" id="UP000319148"/>
    </source>
</evidence>
<evidence type="ECO:0000313" key="1">
    <source>
        <dbReference type="EMBL" id="TPD62012.1"/>
    </source>
</evidence>
<proteinExistence type="predicted"/>
<reference evidence="2" key="1">
    <citation type="submission" date="2019-06" db="EMBL/GenBank/DDBJ databases">
        <title>The complete genome of Emcibacter congregatus ZYLT.</title>
        <authorList>
            <person name="Zhao Z."/>
        </authorList>
    </citation>
    <scope>NUCLEOTIDE SEQUENCE [LARGE SCALE GENOMIC DNA]</scope>
    <source>
        <strain evidence="2">MCCC 1A06723</strain>
    </source>
</reference>
<sequence>MKEILKATPNPDKQREYVIELHKTLDFESESFGITLKYVADKLILAHSSFDDYLDQCQVQEWNTPEGLASNILEDCMDILVPKWIRVQIFCMDEDSGLQANIYIEDRQPNWNDDALVSRSY</sequence>
<organism evidence="1 2">
    <name type="scientific">Emcibacter nanhaiensis</name>
    <dbReference type="NCBI Taxonomy" id="1505037"/>
    <lineage>
        <taxon>Bacteria</taxon>
        <taxon>Pseudomonadati</taxon>
        <taxon>Pseudomonadota</taxon>
        <taxon>Alphaproteobacteria</taxon>
        <taxon>Emcibacterales</taxon>
        <taxon>Emcibacteraceae</taxon>
        <taxon>Emcibacter</taxon>
    </lineage>
</organism>